<dbReference type="Proteomes" id="UP000306808">
    <property type="component" value="Unassembled WGS sequence"/>
</dbReference>
<dbReference type="AlphaFoldDB" id="A0A4U0NI54"/>
<dbReference type="NCBIfam" id="TIGR00369">
    <property type="entry name" value="unchar_dom_1"/>
    <property type="match status" value="1"/>
</dbReference>
<evidence type="ECO:0000313" key="4">
    <source>
        <dbReference type="EMBL" id="TJZ53683.1"/>
    </source>
</evidence>
<dbReference type="InterPro" id="IPR039298">
    <property type="entry name" value="ACOT13"/>
</dbReference>
<evidence type="ECO:0000256" key="1">
    <source>
        <dbReference type="ARBA" id="ARBA00008324"/>
    </source>
</evidence>
<keyword evidence="2" id="KW-0378">Hydrolase</keyword>
<gene>
    <name evidence="4" type="ORF">FAZ15_16775</name>
</gene>
<dbReference type="EMBL" id="SUME01000007">
    <property type="protein sequence ID" value="TJZ53683.1"/>
    <property type="molecule type" value="Genomic_DNA"/>
</dbReference>
<dbReference type="Pfam" id="PF03061">
    <property type="entry name" value="4HBT"/>
    <property type="match status" value="1"/>
</dbReference>
<feature type="domain" description="Thioesterase" evidence="3">
    <location>
        <begin position="55"/>
        <end position="127"/>
    </location>
</feature>
<reference evidence="4 5" key="1">
    <citation type="submission" date="2019-04" db="EMBL/GenBank/DDBJ databases">
        <title>Sphingobacterium olei sp. nov., isolated from oil-contaminated soil.</title>
        <authorList>
            <person name="Liu B."/>
        </authorList>
    </citation>
    <scope>NUCLEOTIDE SEQUENCE [LARGE SCALE GENOMIC DNA]</scope>
    <source>
        <strain evidence="4 5">HAL-9</strain>
    </source>
</reference>
<name>A0A4U0NI54_9SPHI</name>
<comment type="caution">
    <text evidence="4">The sequence shown here is derived from an EMBL/GenBank/DDBJ whole genome shotgun (WGS) entry which is preliminary data.</text>
</comment>
<dbReference type="OrthoDB" id="32575at2"/>
<proteinExistence type="inferred from homology"/>
<protein>
    <submittedName>
        <fullName evidence="4">PaaI family thioesterase</fullName>
    </submittedName>
</protein>
<dbReference type="Gene3D" id="3.10.129.10">
    <property type="entry name" value="Hotdog Thioesterase"/>
    <property type="match status" value="1"/>
</dbReference>
<evidence type="ECO:0000313" key="5">
    <source>
        <dbReference type="Proteomes" id="UP000306808"/>
    </source>
</evidence>
<dbReference type="InterPro" id="IPR003736">
    <property type="entry name" value="PAAI_dom"/>
</dbReference>
<evidence type="ECO:0000256" key="2">
    <source>
        <dbReference type="ARBA" id="ARBA00022801"/>
    </source>
</evidence>
<organism evidence="4 5">
    <name type="scientific">Sphingobacterium olei</name>
    <dbReference type="NCBI Taxonomy" id="2571155"/>
    <lineage>
        <taxon>Bacteria</taxon>
        <taxon>Pseudomonadati</taxon>
        <taxon>Bacteroidota</taxon>
        <taxon>Sphingobacteriia</taxon>
        <taxon>Sphingobacteriales</taxon>
        <taxon>Sphingobacteriaceae</taxon>
        <taxon>Sphingobacterium</taxon>
    </lineage>
</organism>
<dbReference type="CDD" id="cd03443">
    <property type="entry name" value="PaaI_thioesterase"/>
    <property type="match status" value="1"/>
</dbReference>
<sequence>MENKRLQLLQSFIGKPFSGSPSPYAKWLNGTVVSVNDKAVEFEFTVRKEMTNPVGMLHGGVISSMIDDCIGVNFMILGLENFYPTINLGVDFFNPASENDTVLVKTELIKLGRTVINFNAVVINQVNGKLVARASSNLAVSSIKIPV</sequence>
<dbReference type="RefSeq" id="WP_136902474.1">
    <property type="nucleotide sequence ID" value="NZ_SUME01000007.1"/>
</dbReference>
<keyword evidence="5" id="KW-1185">Reference proteome</keyword>
<dbReference type="InterPro" id="IPR006683">
    <property type="entry name" value="Thioestr_dom"/>
</dbReference>
<evidence type="ECO:0000259" key="3">
    <source>
        <dbReference type="Pfam" id="PF03061"/>
    </source>
</evidence>
<dbReference type="SUPFAM" id="SSF54637">
    <property type="entry name" value="Thioesterase/thiol ester dehydrase-isomerase"/>
    <property type="match status" value="1"/>
</dbReference>
<dbReference type="PANTHER" id="PTHR21660:SF1">
    <property type="entry name" value="ACYL-COENZYME A THIOESTERASE 13"/>
    <property type="match status" value="1"/>
</dbReference>
<dbReference type="PANTHER" id="PTHR21660">
    <property type="entry name" value="THIOESTERASE SUPERFAMILY MEMBER-RELATED"/>
    <property type="match status" value="1"/>
</dbReference>
<accession>A0A4U0NI54</accession>
<comment type="similarity">
    <text evidence="1">Belongs to the thioesterase PaaI family.</text>
</comment>
<dbReference type="GO" id="GO:0047617">
    <property type="term" value="F:fatty acyl-CoA hydrolase activity"/>
    <property type="evidence" value="ECO:0007669"/>
    <property type="project" value="InterPro"/>
</dbReference>
<dbReference type="InterPro" id="IPR029069">
    <property type="entry name" value="HotDog_dom_sf"/>
</dbReference>